<name>A0A758AMI5_SALER</name>
<gene>
    <name evidence="1" type="ORF">G8S40_004595</name>
</gene>
<evidence type="ECO:0000313" key="1">
    <source>
        <dbReference type="EMBL" id="HAG0930518.1"/>
    </source>
</evidence>
<comment type="caution">
    <text evidence="1">The sequence shown here is derived from an EMBL/GenBank/DDBJ whole genome shotgun (WGS) entry which is preliminary data.</text>
</comment>
<proteinExistence type="predicted"/>
<dbReference type="EMBL" id="DAAXGR010000019">
    <property type="protein sequence ID" value="HAG0930518.1"/>
    <property type="molecule type" value="Genomic_DNA"/>
</dbReference>
<protein>
    <submittedName>
        <fullName evidence="1">DUF3421 domain-containing protein</fullName>
    </submittedName>
</protein>
<organism evidence="1">
    <name type="scientific">Salmonella enterica</name>
    <name type="common">Salmonella choleraesuis</name>
    <dbReference type="NCBI Taxonomy" id="28901"/>
    <lineage>
        <taxon>Bacteria</taxon>
        <taxon>Pseudomonadati</taxon>
        <taxon>Pseudomonadota</taxon>
        <taxon>Gammaproteobacteria</taxon>
        <taxon>Enterobacterales</taxon>
        <taxon>Enterobacteriaceae</taxon>
        <taxon>Salmonella</taxon>
    </lineage>
</organism>
<sequence>MRPGLKRDLVRFAARYTLLYLSDEYRFPWVQLRNVLIEQQCSEIKAALTERGWQILTGGDSESGFPLYVARSRYGNSVTIKYSDYQTEMARIK</sequence>
<reference evidence="1" key="1">
    <citation type="journal article" date="2018" name="Genome Biol.">
        <title>SKESA: strategic k-mer extension for scrupulous assemblies.</title>
        <authorList>
            <person name="Souvorov A."/>
            <person name="Agarwala R."/>
            <person name="Lipman D.J."/>
        </authorList>
    </citation>
    <scope>NUCLEOTIDE SEQUENCE</scope>
    <source>
        <strain evidence="1">MA.CK_94/00004459</strain>
    </source>
</reference>
<accession>A0A758AMI5</accession>
<dbReference type="AlphaFoldDB" id="A0A758AMI5"/>
<reference evidence="1" key="2">
    <citation type="submission" date="2020-02" db="EMBL/GenBank/DDBJ databases">
        <authorList>
            <consortium name="NCBI Pathogen Detection Project"/>
        </authorList>
    </citation>
    <scope>NUCLEOTIDE SEQUENCE</scope>
    <source>
        <strain evidence="1">MA.CK_94/00004459</strain>
    </source>
</reference>